<dbReference type="InterPro" id="IPR029039">
    <property type="entry name" value="Flavoprotein-like_sf"/>
</dbReference>
<name>A0A4D7AVV3_9HYPH</name>
<dbReference type="KEGG" id="pstg:E8M01_06690"/>
<evidence type="ECO:0000256" key="3">
    <source>
        <dbReference type="ARBA" id="ARBA00023002"/>
    </source>
</evidence>
<dbReference type="EC" id="1.6.5.-" evidence="6"/>
<feature type="binding site" evidence="6">
    <location>
        <begin position="105"/>
        <end position="108"/>
    </location>
    <ligand>
        <name>FMN</name>
        <dbReference type="ChEBI" id="CHEBI:58210"/>
    </ligand>
</feature>
<proteinExistence type="inferred from homology"/>
<keyword evidence="3 6" id="KW-0560">Oxidoreductase</keyword>
<feature type="binding site" evidence="6">
    <location>
        <position position="12"/>
    </location>
    <ligand>
        <name>FMN</name>
        <dbReference type="ChEBI" id="CHEBI:58210"/>
    </ligand>
</feature>
<feature type="domain" description="Flavodoxin-like fold" evidence="7">
    <location>
        <begin position="21"/>
        <end position="209"/>
    </location>
</feature>
<dbReference type="InterPro" id="IPR023048">
    <property type="entry name" value="NADH:quinone_OxRdtase_FMN_depd"/>
</dbReference>
<evidence type="ECO:0000256" key="5">
    <source>
        <dbReference type="ARBA" id="ARBA00048542"/>
    </source>
</evidence>
<dbReference type="RefSeq" id="WP_136959417.1">
    <property type="nucleotide sequence ID" value="NZ_CP039690.1"/>
</dbReference>
<comment type="subunit">
    <text evidence="6">Homodimer.</text>
</comment>
<dbReference type="Proteomes" id="UP000298781">
    <property type="component" value="Chromosome"/>
</dbReference>
<dbReference type="Gene3D" id="3.40.50.360">
    <property type="match status" value="1"/>
</dbReference>
<dbReference type="GO" id="GO:0016655">
    <property type="term" value="F:oxidoreductase activity, acting on NAD(P)H, quinone or similar compound as acceptor"/>
    <property type="evidence" value="ECO:0007669"/>
    <property type="project" value="InterPro"/>
</dbReference>
<comment type="cofactor">
    <cofactor evidence="6">
        <name>FMN</name>
        <dbReference type="ChEBI" id="CHEBI:58210"/>
    </cofactor>
    <text evidence="6">Binds 1 FMN per subunit.</text>
</comment>
<comment type="catalytic activity">
    <reaction evidence="5">
        <text>N,N-dimethyl-1,4-phenylenediamine + anthranilate + 2 NAD(+) = 2-(4-dimethylaminophenyl)diazenylbenzoate + 2 NADH + 2 H(+)</text>
        <dbReference type="Rhea" id="RHEA:55872"/>
        <dbReference type="ChEBI" id="CHEBI:15378"/>
        <dbReference type="ChEBI" id="CHEBI:15783"/>
        <dbReference type="ChEBI" id="CHEBI:16567"/>
        <dbReference type="ChEBI" id="CHEBI:57540"/>
        <dbReference type="ChEBI" id="CHEBI:57945"/>
        <dbReference type="ChEBI" id="CHEBI:71579"/>
        <dbReference type="EC" id="1.7.1.17"/>
    </reaction>
    <physiologicalReaction direction="right-to-left" evidence="5">
        <dbReference type="Rhea" id="RHEA:55874"/>
    </physiologicalReaction>
</comment>
<keyword evidence="9" id="KW-1185">Reference proteome</keyword>
<dbReference type="SUPFAM" id="SSF52218">
    <property type="entry name" value="Flavoproteins"/>
    <property type="match status" value="1"/>
</dbReference>
<dbReference type="InterPro" id="IPR050104">
    <property type="entry name" value="FMN-dep_NADH:Q_OxRdtase_AzoR1"/>
</dbReference>
<gene>
    <name evidence="6" type="primary">azoR</name>
    <name evidence="8" type="ORF">E8M01_06690</name>
</gene>
<dbReference type="OrthoDB" id="9787136at2"/>
<reference evidence="8 9" key="1">
    <citation type="submission" date="2019-04" db="EMBL/GenBank/DDBJ databases">
        <title>Phreatobacter aquaticus sp. nov.</title>
        <authorList>
            <person name="Choi A."/>
        </authorList>
    </citation>
    <scope>NUCLEOTIDE SEQUENCE [LARGE SCALE GENOMIC DNA]</scope>
    <source>
        <strain evidence="8 9">KCTC 52518</strain>
    </source>
</reference>
<sequence>MPALHLLHIDASARPGVSGIHPHGSHTRRLTRHLVDRWRAVRPADRVIHRDLSREPPSPVTAEWIAAAFTPPERRDAGMNAYLAESDRLIEELRRADLVVIGVPMYNFGVPATLKAWIDNVVRVGATFGFDRARAEGPYWPMLPAGKRLVILSSRGDAGYDPGGRLESLNLVERSITMPMSYVGLTETYCIAIEYDEFADDRLSASIAKAEGAVDALVQKLTAEPVEVSPGTMSDEVATP</sequence>
<keyword evidence="4 6" id="KW-0520">NAD</keyword>
<comment type="caution">
    <text evidence="6">Lacks conserved residue(s) required for the propagation of feature annotation.</text>
</comment>
<dbReference type="GO" id="GO:0016652">
    <property type="term" value="F:oxidoreductase activity, acting on NAD(P)H as acceptor"/>
    <property type="evidence" value="ECO:0007669"/>
    <property type="project" value="UniProtKB-UniRule"/>
</dbReference>
<dbReference type="InterPro" id="IPR003680">
    <property type="entry name" value="Flavodoxin_fold"/>
</dbReference>
<dbReference type="HAMAP" id="MF_01216">
    <property type="entry name" value="Azoreductase_type1"/>
    <property type="match status" value="1"/>
</dbReference>
<dbReference type="PANTHER" id="PTHR43741">
    <property type="entry name" value="FMN-DEPENDENT NADH-AZOREDUCTASE 1"/>
    <property type="match status" value="1"/>
</dbReference>
<evidence type="ECO:0000256" key="2">
    <source>
        <dbReference type="ARBA" id="ARBA00022643"/>
    </source>
</evidence>
<keyword evidence="1 6" id="KW-0285">Flavoprotein</keyword>
<dbReference type="GO" id="GO:0009055">
    <property type="term" value="F:electron transfer activity"/>
    <property type="evidence" value="ECO:0007669"/>
    <property type="project" value="UniProtKB-UniRule"/>
</dbReference>
<evidence type="ECO:0000313" key="9">
    <source>
        <dbReference type="Proteomes" id="UP000298781"/>
    </source>
</evidence>
<dbReference type="EC" id="1.7.1.17" evidence="6"/>
<comment type="function">
    <text evidence="6">Also exhibits azoreductase activity. Catalyzes the reductive cleavage of the azo bond in aromatic azo compounds to the corresponding amines.</text>
</comment>
<evidence type="ECO:0000256" key="4">
    <source>
        <dbReference type="ARBA" id="ARBA00023027"/>
    </source>
</evidence>
<organism evidence="8 9">
    <name type="scientific">Phreatobacter stygius</name>
    <dbReference type="NCBI Taxonomy" id="1940610"/>
    <lineage>
        <taxon>Bacteria</taxon>
        <taxon>Pseudomonadati</taxon>
        <taxon>Pseudomonadota</taxon>
        <taxon>Alphaproteobacteria</taxon>
        <taxon>Hyphomicrobiales</taxon>
        <taxon>Phreatobacteraceae</taxon>
        <taxon>Phreatobacter</taxon>
    </lineage>
</organism>
<evidence type="ECO:0000256" key="6">
    <source>
        <dbReference type="HAMAP-Rule" id="MF_01216"/>
    </source>
</evidence>
<comment type="function">
    <text evidence="6">Quinone reductase that provides resistance to thiol-specific stress caused by electrophilic quinones.</text>
</comment>
<evidence type="ECO:0000256" key="1">
    <source>
        <dbReference type="ARBA" id="ARBA00022630"/>
    </source>
</evidence>
<comment type="similarity">
    <text evidence="6">Belongs to the azoreductase type 1 family.</text>
</comment>
<dbReference type="Pfam" id="PF02525">
    <property type="entry name" value="Flavodoxin_2"/>
    <property type="match status" value="1"/>
</dbReference>
<accession>A0A4D7AVV3</accession>
<dbReference type="PANTHER" id="PTHR43741:SF2">
    <property type="entry name" value="FMN-DEPENDENT NADH:QUINONE OXIDOREDUCTASE"/>
    <property type="match status" value="1"/>
</dbReference>
<dbReference type="EMBL" id="CP039690">
    <property type="protein sequence ID" value="QCI63961.1"/>
    <property type="molecule type" value="Genomic_DNA"/>
</dbReference>
<keyword evidence="2 6" id="KW-0288">FMN</keyword>
<protein>
    <recommendedName>
        <fullName evidence="6">FMN dependent NADH:quinone oxidoreductase</fullName>
        <ecNumber evidence="6">1.6.5.-</ecNumber>
    </recommendedName>
    <alternativeName>
        <fullName evidence="6">Azo-dye reductase</fullName>
    </alternativeName>
    <alternativeName>
        <fullName evidence="6">FMN-dependent NADH-azo compound oxidoreductase</fullName>
    </alternativeName>
    <alternativeName>
        <fullName evidence="6">FMN-dependent NADH-azoreductase</fullName>
        <ecNumber evidence="6">1.7.1.17</ecNumber>
    </alternativeName>
</protein>
<evidence type="ECO:0000313" key="8">
    <source>
        <dbReference type="EMBL" id="QCI63961.1"/>
    </source>
</evidence>
<evidence type="ECO:0000259" key="7">
    <source>
        <dbReference type="Pfam" id="PF02525"/>
    </source>
</evidence>
<dbReference type="AlphaFoldDB" id="A0A4D7AVV3"/>
<dbReference type="GO" id="GO:0010181">
    <property type="term" value="F:FMN binding"/>
    <property type="evidence" value="ECO:0007669"/>
    <property type="project" value="UniProtKB-UniRule"/>
</dbReference>
<comment type="catalytic activity">
    <reaction evidence="6">
        <text>2 a quinone + NADH + H(+) = 2 a 1,4-benzosemiquinone + NAD(+)</text>
        <dbReference type="Rhea" id="RHEA:65952"/>
        <dbReference type="ChEBI" id="CHEBI:15378"/>
        <dbReference type="ChEBI" id="CHEBI:57540"/>
        <dbReference type="ChEBI" id="CHEBI:57945"/>
        <dbReference type="ChEBI" id="CHEBI:132124"/>
        <dbReference type="ChEBI" id="CHEBI:134225"/>
    </reaction>
</comment>